<proteinExistence type="inferred from homology"/>
<dbReference type="CDD" id="cd03258">
    <property type="entry name" value="ABC_MetN_methionine_transporter"/>
    <property type="match status" value="1"/>
</dbReference>
<dbReference type="InterPro" id="IPR018449">
    <property type="entry name" value="NIL_domain"/>
</dbReference>
<keyword evidence="6" id="KW-1278">Translocase</keyword>
<dbReference type="SMART" id="SM00382">
    <property type="entry name" value="AAA"/>
    <property type="match status" value="1"/>
</dbReference>
<dbReference type="SUPFAM" id="SSF52540">
    <property type="entry name" value="P-loop containing nucleoside triphosphate hydrolases"/>
    <property type="match status" value="1"/>
</dbReference>
<evidence type="ECO:0000256" key="2">
    <source>
        <dbReference type="ARBA" id="ARBA00022448"/>
    </source>
</evidence>
<dbReference type="InterPro" id="IPR041701">
    <property type="entry name" value="MetN_ABC"/>
</dbReference>
<keyword evidence="8" id="KW-0472">Membrane</keyword>
<name>A0A2T5G633_9BACL</name>
<sequence length="368" mass="40944">MIRLVDVSKTYTLPGGVQVEALRDVNLEITRGEIFGIIGHSGAGKSTLIRLINLLERPTRGEVWVDGVEMTRLSDEELRRRRMKIGMIFQHFNLLWSRTVFGNVAFPLEIAGWPRKKARERVLELLELVGLAEHRDRYPSQLSGGQKQRVGIARALANAPDVLLSDEATSALDPNTTDAILELLKEINARFGLTIVLITHEMSVIEKVADRVAVLDRGVVQEVGEVAEVFARPRSPVTRALLREGIEGGALAAVDPNALRGPVVRLVFVGESANRPLLSALLRNFDLEVNILQGQVRRLKRGSYGVLYTEWIGREEEIARARAFLEGEGVGVEILDARELRDVPREEVSRLAVSPREPELAAHRPGHR</sequence>
<feature type="domain" description="ABC transporter" evidence="9">
    <location>
        <begin position="2"/>
        <end position="242"/>
    </location>
</feature>
<dbReference type="InterPro" id="IPR017871">
    <property type="entry name" value="ABC_transporter-like_CS"/>
</dbReference>
<dbReference type="AlphaFoldDB" id="A0A2T5G633"/>
<dbReference type="InterPro" id="IPR045865">
    <property type="entry name" value="ACT-like_dom_sf"/>
</dbReference>
<evidence type="ECO:0000313" key="11">
    <source>
        <dbReference type="Proteomes" id="UP000244016"/>
    </source>
</evidence>
<keyword evidence="3" id="KW-1003">Cell membrane</keyword>
<comment type="similarity">
    <text evidence="1">Belongs to the ABC transporter superfamily.</text>
</comment>
<dbReference type="InterPro" id="IPR050086">
    <property type="entry name" value="MetN_ABC_transporter-like"/>
</dbReference>
<dbReference type="Pfam" id="PF00005">
    <property type="entry name" value="ABC_tran"/>
    <property type="match status" value="1"/>
</dbReference>
<dbReference type="GO" id="GO:0005886">
    <property type="term" value="C:plasma membrane"/>
    <property type="evidence" value="ECO:0007669"/>
    <property type="project" value="UniProtKB-ARBA"/>
</dbReference>
<evidence type="ECO:0000256" key="7">
    <source>
        <dbReference type="ARBA" id="ARBA00022970"/>
    </source>
</evidence>
<dbReference type="Gene3D" id="3.30.70.260">
    <property type="match status" value="1"/>
</dbReference>
<keyword evidence="7" id="KW-0029">Amino-acid transport</keyword>
<evidence type="ECO:0000256" key="6">
    <source>
        <dbReference type="ARBA" id="ARBA00022967"/>
    </source>
</evidence>
<comment type="caution">
    <text evidence="10">The sequence shown here is derived from an EMBL/GenBank/DDBJ whole genome shotgun (WGS) entry which is preliminary data.</text>
</comment>
<dbReference type="Gene3D" id="3.40.50.300">
    <property type="entry name" value="P-loop containing nucleotide triphosphate hydrolases"/>
    <property type="match status" value="1"/>
</dbReference>
<evidence type="ECO:0000256" key="1">
    <source>
        <dbReference type="ARBA" id="ARBA00005417"/>
    </source>
</evidence>
<keyword evidence="5 10" id="KW-0067">ATP-binding</keyword>
<dbReference type="PANTHER" id="PTHR43166:SF30">
    <property type="entry name" value="METHIONINE IMPORT ATP-BINDING PROTEIN METN"/>
    <property type="match status" value="1"/>
</dbReference>
<gene>
    <name evidence="10" type="ORF">BLITH_1280</name>
</gene>
<organism evidence="10 11">
    <name type="scientific">Brockia lithotrophica</name>
    <dbReference type="NCBI Taxonomy" id="933949"/>
    <lineage>
        <taxon>Bacteria</taxon>
        <taxon>Bacillati</taxon>
        <taxon>Bacillota</taxon>
        <taxon>Bacilli</taxon>
        <taxon>Bacillales</taxon>
        <taxon>Bacillales Family X. Incertae Sedis</taxon>
        <taxon>Brockia</taxon>
    </lineage>
</organism>
<evidence type="ECO:0000256" key="8">
    <source>
        <dbReference type="ARBA" id="ARBA00023136"/>
    </source>
</evidence>
<dbReference type="PROSITE" id="PS00211">
    <property type="entry name" value="ABC_TRANSPORTER_1"/>
    <property type="match status" value="1"/>
</dbReference>
<dbReference type="PANTHER" id="PTHR43166">
    <property type="entry name" value="AMINO ACID IMPORT ATP-BINDING PROTEIN"/>
    <property type="match status" value="1"/>
</dbReference>
<keyword evidence="4" id="KW-0547">Nucleotide-binding</keyword>
<dbReference type="SUPFAM" id="SSF55021">
    <property type="entry name" value="ACT-like"/>
    <property type="match status" value="1"/>
</dbReference>
<reference evidence="10 11" key="1">
    <citation type="submission" date="2017-08" db="EMBL/GenBank/DDBJ databases">
        <title>Burning lignite coal seam in the remote Altai Mountains harbors a hydrogen-driven thermophilic microbial community.</title>
        <authorList>
            <person name="Kadnikov V.V."/>
            <person name="Mardanov A.V."/>
            <person name="Ivasenko D."/>
            <person name="Beletsky A.V."/>
            <person name="Karnachuk O.V."/>
            <person name="Ravin N.V."/>
        </authorList>
    </citation>
    <scope>NUCLEOTIDE SEQUENCE [LARGE SCALE GENOMIC DNA]</scope>
    <source>
        <strain evidence="10">AL31</strain>
    </source>
</reference>
<dbReference type="InterPro" id="IPR003439">
    <property type="entry name" value="ABC_transporter-like_ATP-bd"/>
</dbReference>
<dbReference type="GO" id="GO:0005524">
    <property type="term" value="F:ATP binding"/>
    <property type="evidence" value="ECO:0007669"/>
    <property type="project" value="UniProtKB-KW"/>
</dbReference>
<dbReference type="PROSITE" id="PS50893">
    <property type="entry name" value="ABC_TRANSPORTER_2"/>
    <property type="match status" value="1"/>
</dbReference>
<dbReference type="SMART" id="SM00930">
    <property type="entry name" value="NIL"/>
    <property type="match status" value="1"/>
</dbReference>
<evidence type="ECO:0000256" key="4">
    <source>
        <dbReference type="ARBA" id="ARBA00022741"/>
    </source>
</evidence>
<evidence type="ECO:0000256" key="5">
    <source>
        <dbReference type="ARBA" id="ARBA00022840"/>
    </source>
</evidence>
<accession>A0A2T5G633</accession>
<dbReference type="GO" id="GO:0006865">
    <property type="term" value="P:amino acid transport"/>
    <property type="evidence" value="ECO:0007669"/>
    <property type="project" value="UniProtKB-KW"/>
</dbReference>
<evidence type="ECO:0000313" key="10">
    <source>
        <dbReference type="EMBL" id="PTQ51642.1"/>
    </source>
</evidence>
<dbReference type="GO" id="GO:0016887">
    <property type="term" value="F:ATP hydrolysis activity"/>
    <property type="evidence" value="ECO:0007669"/>
    <property type="project" value="InterPro"/>
</dbReference>
<dbReference type="InterPro" id="IPR003593">
    <property type="entry name" value="AAA+_ATPase"/>
</dbReference>
<protein>
    <submittedName>
        <fullName evidence="10">Methionine ABC transporter ATP-binding protein</fullName>
    </submittedName>
</protein>
<dbReference type="EMBL" id="PEBW01000004">
    <property type="protein sequence ID" value="PTQ51642.1"/>
    <property type="molecule type" value="Genomic_DNA"/>
</dbReference>
<evidence type="ECO:0000259" key="9">
    <source>
        <dbReference type="PROSITE" id="PS50893"/>
    </source>
</evidence>
<dbReference type="InterPro" id="IPR027417">
    <property type="entry name" value="P-loop_NTPase"/>
</dbReference>
<dbReference type="Proteomes" id="UP000244016">
    <property type="component" value="Unassembled WGS sequence"/>
</dbReference>
<dbReference type="FunFam" id="3.40.50.300:FF:000056">
    <property type="entry name" value="Cell division ATP-binding protein FtsE"/>
    <property type="match status" value="1"/>
</dbReference>
<keyword evidence="2" id="KW-0813">Transport</keyword>
<dbReference type="Pfam" id="PF09383">
    <property type="entry name" value="NIL"/>
    <property type="match status" value="1"/>
</dbReference>
<evidence type="ECO:0000256" key="3">
    <source>
        <dbReference type="ARBA" id="ARBA00022475"/>
    </source>
</evidence>